<reference evidence="1" key="1">
    <citation type="submission" date="2021-01" db="EMBL/GenBank/DDBJ databases">
        <authorList>
            <consortium name="Genoscope - CEA"/>
            <person name="William W."/>
        </authorList>
    </citation>
    <scope>NUCLEOTIDE SEQUENCE</scope>
</reference>
<comment type="caution">
    <text evidence="1">The sequence shown here is derived from an EMBL/GenBank/DDBJ whole genome shotgun (WGS) entry which is preliminary data.</text>
</comment>
<dbReference type="AlphaFoldDB" id="A0A8S1YNF8"/>
<proteinExistence type="predicted"/>
<dbReference type="Proteomes" id="UP000683925">
    <property type="component" value="Unassembled WGS sequence"/>
</dbReference>
<evidence type="ECO:0000313" key="2">
    <source>
        <dbReference type="Proteomes" id="UP000683925"/>
    </source>
</evidence>
<name>A0A8S1YNF8_PAROT</name>
<protein>
    <submittedName>
        <fullName evidence="1">Uncharacterized protein</fullName>
    </submittedName>
</protein>
<gene>
    <name evidence="1" type="ORF">POCTA_138.1.T2810004</name>
</gene>
<sequence>MIQNIIILQYINTYTKQEKSIVSLLTITQYILFNLENKGYKFLCHETMDQDYIRLLNKDLINEAILNHLWIEFAKHQYSFQQLENKNRTSYLRMIYVIIITINSFNHVNRSINQIEKIKDRIRNEEAKQQVYFFFKNDPVVRYNRIDQKFKLLDFLLNILQRTKNGQLKVNYILDYFVSLEYNKLLLQSYINKQQDFTPLISGLIICVQEILCLREFDKFEIVLIVQGLISKEKQLLKAFDYYHSNLLKNITASLANYVFSQIGKHQKQQIEKKFKLEDAQSIFDDLVESSSIKSLNGVTHYLDALAIFNAFETEHKCIDIIRRAIMEDQ</sequence>
<evidence type="ECO:0000313" key="1">
    <source>
        <dbReference type="EMBL" id="CAD8215520.1"/>
    </source>
</evidence>
<organism evidence="1 2">
    <name type="scientific">Paramecium octaurelia</name>
    <dbReference type="NCBI Taxonomy" id="43137"/>
    <lineage>
        <taxon>Eukaryota</taxon>
        <taxon>Sar</taxon>
        <taxon>Alveolata</taxon>
        <taxon>Ciliophora</taxon>
        <taxon>Intramacronucleata</taxon>
        <taxon>Oligohymenophorea</taxon>
        <taxon>Peniculida</taxon>
        <taxon>Parameciidae</taxon>
        <taxon>Paramecium</taxon>
    </lineage>
</organism>
<dbReference type="EMBL" id="CAJJDP010000285">
    <property type="protein sequence ID" value="CAD8215520.1"/>
    <property type="molecule type" value="Genomic_DNA"/>
</dbReference>
<accession>A0A8S1YNF8</accession>
<keyword evidence="2" id="KW-1185">Reference proteome</keyword>